<dbReference type="Proteomes" id="UP000198210">
    <property type="component" value="Chromosome I"/>
</dbReference>
<protein>
    <recommendedName>
        <fullName evidence="4">LemA protein</fullName>
    </recommendedName>
</protein>
<keyword evidence="1" id="KW-1133">Transmembrane helix</keyword>
<reference evidence="2 3" key="1">
    <citation type="submission" date="2016-06" db="EMBL/GenBank/DDBJ databases">
        <authorList>
            <person name="Kjaerup R.B."/>
            <person name="Dalgaard T.S."/>
            <person name="Juul-Madsen H.R."/>
        </authorList>
    </citation>
    <scope>NUCLEOTIDE SEQUENCE [LARGE SCALE GENOMIC DNA]</scope>
    <source>
        <strain evidence="2 3">DSM 45097</strain>
    </source>
</reference>
<dbReference type="EMBL" id="LT607751">
    <property type="protein sequence ID" value="SCG59906.1"/>
    <property type="molecule type" value="Genomic_DNA"/>
</dbReference>
<evidence type="ECO:0000313" key="3">
    <source>
        <dbReference type="Proteomes" id="UP000198210"/>
    </source>
</evidence>
<accession>A0A1C5IQ45</accession>
<keyword evidence="3" id="KW-1185">Reference proteome</keyword>
<feature type="transmembrane region" description="Helical" evidence="1">
    <location>
        <begin position="21"/>
        <end position="44"/>
    </location>
</feature>
<gene>
    <name evidence="2" type="ORF">GA0074704_3640</name>
</gene>
<dbReference type="AlphaFoldDB" id="A0A1C5IQ45"/>
<evidence type="ECO:0000313" key="2">
    <source>
        <dbReference type="EMBL" id="SCG59906.1"/>
    </source>
</evidence>
<dbReference type="RefSeq" id="WP_088971610.1">
    <property type="nucleotide sequence ID" value="NZ_JBHLYF010000043.1"/>
</dbReference>
<sequence length="229" mass="23510">MPDRRRTTRPPARGGTRPVRTLVVAALAAFVAGALLAGGIGYAAGRPDRDPVQVEVERLRQQDAARDRTQTIELTATARQVQASLLPVLSDLAAALPVDPATPAKPPTEDRIAAGRTATRAAVQRFAHPPSGGTAVNVARSGLAAAVRALDAAVRAYQAARAAPPATRPELLALAAEQRDIAVATWSTAATQLDAVNVDAGFGHAHVFLPAGPGTGALTADSEPEGHAD</sequence>
<keyword evidence="1" id="KW-0812">Transmembrane</keyword>
<evidence type="ECO:0000256" key="1">
    <source>
        <dbReference type="SAM" id="Phobius"/>
    </source>
</evidence>
<evidence type="ECO:0008006" key="4">
    <source>
        <dbReference type="Google" id="ProtNLM"/>
    </source>
</evidence>
<keyword evidence="1" id="KW-0472">Membrane</keyword>
<name>A0A1C5IQ45_9ACTN</name>
<organism evidence="2 3">
    <name type="scientific">Micromonospora siamensis</name>
    <dbReference type="NCBI Taxonomy" id="299152"/>
    <lineage>
        <taxon>Bacteria</taxon>
        <taxon>Bacillati</taxon>
        <taxon>Actinomycetota</taxon>
        <taxon>Actinomycetes</taxon>
        <taxon>Micromonosporales</taxon>
        <taxon>Micromonosporaceae</taxon>
        <taxon>Micromonospora</taxon>
    </lineage>
</organism>
<proteinExistence type="predicted"/>